<feature type="region of interest" description="Disordered" evidence="1">
    <location>
        <begin position="40"/>
        <end position="65"/>
    </location>
</feature>
<keyword evidence="3" id="KW-1185">Reference proteome</keyword>
<reference evidence="2" key="2">
    <citation type="submission" date="2025-09" db="UniProtKB">
        <authorList>
            <consortium name="Ensembl"/>
        </authorList>
    </citation>
    <scope>IDENTIFICATION</scope>
</reference>
<dbReference type="Bgee" id="ENSNBRG00000004918">
    <property type="expression patterns" value="Expressed in mesonephros and 3 other cell types or tissues"/>
</dbReference>
<dbReference type="AlphaFoldDB" id="A0A3Q4GS10"/>
<dbReference type="Proteomes" id="UP000261580">
    <property type="component" value="Unassembled WGS sequence"/>
</dbReference>
<proteinExistence type="predicted"/>
<sequence length="155" mass="17800">MQRFCCGALWTNIHFNSKVICAAHLKTADDATPVTLVSAREEKSRTNALPDAHRHHSQEDLPGCSSLTTKELQQNWRAVKQRERPVRLLFEIPSTRIVEHVLHKYVVRHRNTPTSRLQTLCSAVFILLDPCDVIEVKYLLFLRDSQSEEILSDRG</sequence>
<name>A0A3Q4GS10_NEOBR</name>
<evidence type="ECO:0000313" key="2">
    <source>
        <dbReference type="Ensembl" id="ENSNBRP00000006257.1"/>
    </source>
</evidence>
<evidence type="ECO:0000256" key="1">
    <source>
        <dbReference type="SAM" id="MobiDB-lite"/>
    </source>
</evidence>
<evidence type="ECO:0000313" key="3">
    <source>
        <dbReference type="Proteomes" id="UP000261580"/>
    </source>
</evidence>
<dbReference type="Ensembl" id="ENSNBRT00000006446.1">
    <property type="protein sequence ID" value="ENSNBRP00000006257.1"/>
    <property type="gene ID" value="ENSNBRG00000004918.1"/>
</dbReference>
<protein>
    <submittedName>
        <fullName evidence="2">Uncharacterized protein</fullName>
    </submittedName>
</protein>
<dbReference type="GeneTree" id="ENSGT00940000180501"/>
<dbReference type="STRING" id="32507.ENSNBRP00000006257"/>
<reference evidence="2" key="1">
    <citation type="submission" date="2025-08" db="UniProtKB">
        <authorList>
            <consortium name="Ensembl"/>
        </authorList>
    </citation>
    <scope>IDENTIFICATION</scope>
</reference>
<accession>A0A3Q4GS10</accession>
<organism evidence="2 3">
    <name type="scientific">Neolamprologus brichardi</name>
    <name type="common">Fairy cichlid</name>
    <name type="synonym">Lamprologus brichardi</name>
    <dbReference type="NCBI Taxonomy" id="32507"/>
    <lineage>
        <taxon>Eukaryota</taxon>
        <taxon>Metazoa</taxon>
        <taxon>Chordata</taxon>
        <taxon>Craniata</taxon>
        <taxon>Vertebrata</taxon>
        <taxon>Euteleostomi</taxon>
        <taxon>Actinopterygii</taxon>
        <taxon>Neopterygii</taxon>
        <taxon>Teleostei</taxon>
        <taxon>Neoteleostei</taxon>
        <taxon>Acanthomorphata</taxon>
        <taxon>Ovalentaria</taxon>
        <taxon>Cichlomorphae</taxon>
        <taxon>Cichliformes</taxon>
        <taxon>Cichlidae</taxon>
        <taxon>African cichlids</taxon>
        <taxon>Pseudocrenilabrinae</taxon>
        <taxon>Lamprologini</taxon>
        <taxon>Neolamprologus</taxon>
    </lineage>
</organism>